<dbReference type="NCBIfam" id="TIGR00277">
    <property type="entry name" value="HDIG"/>
    <property type="match status" value="1"/>
</dbReference>
<dbReference type="SMART" id="SM00065">
    <property type="entry name" value="GAF"/>
    <property type="match status" value="1"/>
</dbReference>
<dbReference type="PANTHER" id="PTHR43155:SF2">
    <property type="entry name" value="CYCLIC DI-GMP PHOSPHODIESTERASE PA4108"/>
    <property type="match status" value="1"/>
</dbReference>
<dbReference type="PROSITE" id="PS51832">
    <property type="entry name" value="HD_GYP"/>
    <property type="match status" value="1"/>
</dbReference>
<dbReference type="InterPro" id="IPR029787">
    <property type="entry name" value="Nucleotide_cyclase"/>
</dbReference>
<comment type="caution">
    <text evidence="3">The sequence shown here is derived from an EMBL/GenBank/DDBJ whole genome shotgun (WGS) entry which is preliminary data.</text>
</comment>
<dbReference type="Gene3D" id="1.10.3210.10">
    <property type="entry name" value="Hypothetical protein af1432"/>
    <property type="match status" value="1"/>
</dbReference>
<gene>
    <name evidence="3" type="ORF">DRJ04_05930</name>
</gene>
<dbReference type="Pfam" id="PF00990">
    <property type="entry name" value="GGDEF"/>
    <property type="match status" value="1"/>
</dbReference>
<dbReference type="SUPFAM" id="SSF109604">
    <property type="entry name" value="HD-domain/PDEase-like"/>
    <property type="match status" value="1"/>
</dbReference>
<dbReference type="AlphaFoldDB" id="A0A662DE27"/>
<dbReference type="SUPFAM" id="SSF55781">
    <property type="entry name" value="GAF domain-like"/>
    <property type="match status" value="1"/>
</dbReference>
<dbReference type="CDD" id="cd00077">
    <property type="entry name" value="HDc"/>
    <property type="match status" value="1"/>
</dbReference>
<feature type="domain" description="HD-GYP" evidence="2">
    <location>
        <begin position="353"/>
        <end position="548"/>
    </location>
</feature>
<evidence type="ECO:0008006" key="5">
    <source>
        <dbReference type="Google" id="ProtNLM"/>
    </source>
</evidence>
<dbReference type="InterPro" id="IPR037522">
    <property type="entry name" value="HD_GYP_dom"/>
</dbReference>
<evidence type="ECO:0000259" key="2">
    <source>
        <dbReference type="PROSITE" id="PS51832"/>
    </source>
</evidence>
<dbReference type="PROSITE" id="PS50887">
    <property type="entry name" value="GGDEF"/>
    <property type="match status" value="1"/>
</dbReference>
<feature type="domain" description="GGDEF" evidence="1">
    <location>
        <begin position="212"/>
        <end position="343"/>
    </location>
</feature>
<dbReference type="InterPro" id="IPR043128">
    <property type="entry name" value="Rev_trsase/Diguanyl_cyclase"/>
</dbReference>
<name>A0A662DE27_UNCAE</name>
<dbReference type="InterPro" id="IPR029016">
    <property type="entry name" value="GAF-like_dom_sf"/>
</dbReference>
<dbReference type="InterPro" id="IPR006675">
    <property type="entry name" value="HDIG_dom"/>
</dbReference>
<dbReference type="Gene3D" id="3.30.70.270">
    <property type="match status" value="1"/>
</dbReference>
<protein>
    <recommendedName>
        <fullName evidence="5">Diguanylate cyclase</fullName>
    </recommendedName>
</protein>
<dbReference type="InterPro" id="IPR003607">
    <property type="entry name" value="HD/PDEase_dom"/>
</dbReference>
<dbReference type="Pfam" id="PF13487">
    <property type="entry name" value="HD_5"/>
    <property type="match status" value="1"/>
</dbReference>
<sequence>MEPKVNAKAMPEGERKELEILGRIVDYLSQSLDMEKVLTRVTEETAKLLRADASSIHLLKGESNLELAAGYNLSEERKKRIPLRLGEGLAGKVFQQKEVLFSGDITRNSRVFYPEAGKKRKTPSLICAPLISRGKLLGTLAVYSRRPKVFGKRQIRFLKLLAQQTSLAIERAILLEQLKEKAICDELTGLYSRGYFLARCREEFARTSREKGSVSFLLCDVNNFKAINRIKGHREGDRILCQVAEAIRSCVRKEDVVCRYGGDEFIVLLPRTNSTLAAKVAERIHRNLSLLAKEGGVYPTLSIGVVSYPEHGGSLEDILAKADSSMIFARYHPGKKTVIWSEWEKTDLKELYTQDVLPQIASALAQVVDQKDGYTTGHSRLVSEQAVLVAEKMGLEKKEIDKIRTAALLHDIGKLAIPARILNKPGRLTKEEEKIVREHSKAGEKLLGHVKGFETVVPIVRAIHERWDGKGYPDGLAGGKIPLGARIIAVVDTYWAVCSDRPYRRKLGQKEAIKELKEGAGSQFDPKVVEIFLSVLFQGDVNLSIKEN</sequence>
<dbReference type="InterPro" id="IPR003018">
    <property type="entry name" value="GAF"/>
</dbReference>
<dbReference type="CDD" id="cd01949">
    <property type="entry name" value="GGDEF"/>
    <property type="match status" value="1"/>
</dbReference>
<dbReference type="PANTHER" id="PTHR43155">
    <property type="entry name" value="CYCLIC DI-GMP PHOSPHODIESTERASE PA4108-RELATED"/>
    <property type="match status" value="1"/>
</dbReference>
<accession>A0A662DE27</accession>
<dbReference type="NCBIfam" id="TIGR00254">
    <property type="entry name" value="GGDEF"/>
    <property type="match status" value="1"/>
</dbReference>
<dbReference type="Proteomes" id="UP000280417">
    <property type="component" value="Unassembled WGS sequence"/>
</dbReference>
<dbReference type="EMBL" id="QMQA01000154">
    <property type="protein sequence ID" value="RLE12573.1"/>
    <property type="molecule type" value="Genomic_DNA"/>
</dbReference>
<dbReference type="SMART" id="SM00267">
    <property type="entry name" value="GGDEF"/>
    <property type="match status" value="1"/>
</dbReference>
<dbReference type="Pfam" id="PF13185">
    <property type="entry name" value="GAF_2"/>
    <property type="match status" value="1"/>
</dbReference>
<evidence type="ECO:0000313" key="3">
    <source>
        <dbReference type="EMBL" id="RLE12573.1"/>
    </source>
</evidence>
<evidence type="ECO:0000313" key="4">
    <source>
        <dbReference type="Proteomes" id="UP000280417"/>
    </source>
</evidence>
<proteinExistence type="predicted"/>
<reference evidence="3 4" key="1">
    <citation type="submission" date="2018-06" db="EMBL/GenBank/DDBJ databases">
        <title>Extensive metabolic versatility and redundancy in microbially diverse, dynamic hydrothermal sediments.</title>
        <authorList>
            <person name="Dombrowski N."/>
            <person name="Teske A."/>
            <person name="Baker B.J."/>
        </authorList>
    </citation>
    <scope>NUCLEOTIDE SEQUENCE [LARGE SCALE GENOMIC DNA]</scope>
    <source>
        <strain evidence="3">B3_G15</strain>
    </source>
</reference>
<dbReference type="SMART" id="SM00471">
    <property type="entry name" value="HDc"/>
    <property type="match status" value="1"/>
</dbReference>
<organism evidence="3 4">
    <name type="scientific">Aerophobetes bacterium</name>
    <dbReference type="NCBI Taxonomy" id="2030807"/>
    <lineage>
        <taxon>Bacteria</taxon>
        <taxon>Candidatus Aerophobota</taxon>
    </lineage>
</organism>
<dbReference type="Gene3D" id="3.30.450.40">
    <property type="match status" value="1"/>
</dbReference>
<dbReference type="SUPFAM" id="SSF55073">
    <property type="entry name" value="Nucleotide cyclase"/>
    <property type="match status" value="1"/>
</dbReference>
<dbReference type="InterPro" id="IPR000160">
    <property type="entry name" value="GGDEF_dom"/>
</dbReference>
<evidence type="ECO:0000259" key="1">
    <source>
        <dbReference type="PROSITE" id="PS50887"/>
    </source>
</evidence>